<dbReference type="AlphaFoldDB" id="A0A067QJR8"/>
<evidence type="ECO:0000256" key="7">
    <source>
        <dbReference type="ARBA" id="ARBA00023136"/>
    </source>
</evidence>
<sequence>MSQNYLFTLQPTFTQGLILGQLSILFLLALILKYLFLESSNDPASSSPTSDYPFESYHRHHHKHTSEVEVKDAALTQQQHWMAARKAEEVVEEENVGFESAEWFNMLIRQVVQTYRSKLRDDLPGPEGDEIARQRIEDFANKMRPTGVLDPIRIHSVDLGISAPRLSNARLKPHNHSPQPSSEPELQAQFELSYTDTVSISLSTACLFNYPFPSFARLPVSLTISLSLFSSPITLTAPIPTHHSPTLTLSLPPPTSSGPGFTLNLKTTSLMGSRAKLADVPKVGELIEMQIRKALSDRGTWKIVLPGLGTVEEAKEEIKKEHEHKMEERRVKEQMMNGLGGEGDGEGSVDVSD</sequence>
<dbReference type="PANTHER" id="PTHR13466:SF0">
    <property type="entry name" value="SMP-LTD DOMAIN-CONTAINING PROTEIN"/>
    <property type="match status" value="1"/>
</dbReference>
<gene>
    <name evidence="8" type="primary">MMM1</name>
    <name evidence="11" type="ORF">JAAARDRAFT_29813</name>
</gene>
<comment type="similarity">
    <text evidence="8">Belongs to the MMM1 family.</text>
</comment>
<evidence type="ECO:0000313" key="12">
    <source>
        <dbReference type="Proteomes" id="UP000027265"/>
    </source>
</evidence>
<keyword evidence="2 8" id="KW-0812">Transmembrane</keyword>
<evidence type="ECO:0000256" key="3">
    <source>
        <dbReference type="ARBA" id="ARBA00022824"/>
    </source>
</evidence>
<dbReference type="PROSITE" id="PS51847">
    <property type="entry name" value="SMP"/>
    <property type="match status" value="1"/>
</dbReference>
<comment type="function">
    <text evidence="8">Component of the ERMES/MDM complex, which serves as a molecular tether to connect the endoplasmic reticulum (ER) and mitochondria. Components of this complex are involved in the control of mitochondrial shape and protein biogenesis, and function in nonvesicular lipid trafficking between the ER and mitochondria. The MDM12-MMM1 subcomplex functions in the major beta-barrel assembly pathway that is responsible for biogenesis of all outer membrane beta-barrel proteins, and acts in a late step after the SAM complex. The MDM10-MDM12-MMM1 subcomplex further acts in the TOM40-specific pathway after the action of the MDM12-MMM1 complex. Essential for establishing and maintaining the structure of mitochondria and maintenance of mtDNA nucleoids.</text>
</comment>
<dbReference type="GO" id="GO:0015914">
    <property type="term" value="P:phospholipid transport"/>
    <property type="evidence" value="ECO:0007669"/>
    <property type="project" value="TreeGrafter"/>
</dbReference>
<feature type="topological domain" description="Lumenal" evidence="8">
    <location>
        <begin position="1"/>
        <end position="16"/>
    </location>
</feature>
<evidence type="ECO:0000256" key="8">
    <source>
        <dbReference type="HAMAP-Rule" id="MF_03103"/>
    </source>
</evidence>
<proteinExistence type="inferred from homology"/>
<evidence type="ECO:0000256" key="2">
    <source>
        <dbReference type="ARBA" id="ARBA00022692"/>
    </source>
</evidence>
<accession>A0A067QJR8</accession>
<keyword evidence="7 8" id="KW-0472">Membrane</keyword>
<feature type="domain" description="SMP-LTD" evidence="10">
    <location>
        <begin position="97"/>
        <end position="314"/>
    </location>
</feature>
<comment type="subunit">
    <text evidence="8">Homodimer. Component of the ER-mitochondria encounter structure (ERMES) or MDM complex, composed of MMM1, MDM10, MDM12 and MDM34. A MMM1 homodimer associates with one molecule of MDM12 on each side in a pairwise head-to-tail manner, and the SMP-LTD domains of MMM1 and MDM12 generate a continuous hydrophobic tunnel for phospholipid trafficking.</text>
</comment>
<dbReference type="GO" id="GO:0005789">
    <property type="term" value="C:endoplasmic reticulum membrane"/>
    <property type="evidence" value="ECO:0007669"/>
    <property type="project" value="UniProtKB-SubCell"/>
</dbReference>
<dbReference type="CDD" id="cd21671">
    <property type="entry name" value="SMP_Mmm1"/>
    <property type="match status" value="1"/>
</dbReference>
<dbReference type="OrthoDB" id="5599157at2759"/>
<dbReference type="InterPro" id="IPR019411">
    <property type="entry name" value="MMM1_dom"/>
</dbReference>
<dbReference type="PANTHER" id="PTHR13466">
    <property type="entry name" value="TEX2 PROTEIN-RELATED"/>
    <property type="match status" value="1"/>
</dbReference>
<evidence type="ECO:0000256" key="1">
    <source>
        <dbReference type="ARBA" id="ARBA00022448"/>
    </source>
</evidence>
<protein>
    <recommendedName>
        <fullName evidence="8">Maintenance of mitochondrial morphology protein 1</fullName>
    </recommendedName>
</protein>
<evidence type="ECO:0000256" key="4">
    <source>
        <dbReference type="ARBA" id="ARBA00022989"/>
    </source>
</evidence>
<dbReference type="InParanoid" id="A0A067QJR8"/>
<keyword evidence="1" id="KW-0813">Transport</keyword>
<dbReference type="GO" id="GO:0045040">
    <property type="term" value="P:protein insertion into mitochondrial outer membrane"/>
    <property type="evidence" value="ECO:0007669"/>
    <property type="project" value="UniProtKB-UniRule"/>
</dbReference>
<dbReference type="GO" id="GO:0008289">
    <property type="term" value="F:lipid binding"/>
    <property type="evidence" value="ECO:0007669"/>
    <property type="project" value="UniProtKB-KW"/>
</dbReference>
<feature type="transmembrane region" description="Helical" evidence="9">
    <location>
        <begin position="12"/>
        <end position="36"/>
    </location>
</feature>
<dbReference type="EMBL" id="KL197710">
    <property type="protein sequence ID" value="KDQ63772.1"/>
    <property type="molecule type" value="Genomic_DNA"/>
</dbReference>
<reference evidence="12" key="1">
    <citation type="journal article" date="2014" name="Proc. Natl. Acad. Sci. U.S.A.">
        <title>Extensive sampling of basidiomycete genomes demonstrates inadequacy of the white-rot/brown-rot paradigm for wood decay fungi.</title>
        <authorList>
            <person name="Riley R."/>
            <person name="Salamov A.A."/>
            <person name="Brown D.W."/>
            <person name="Nagy L.G."/>
            <person name="Floudas D."/>
            <person name="Held B.W."/>
            <person name="Levasseur A."/>
            <person name="Lombard V."/>
            <person name="Morin E."/>
            <person name="Otillar R."/>
            <person name="Lindquist E.A."/>
            <person name="Sun H."/>
            <person name="LaButti K.M."/>
            <person name="Schmutz J."/>
            <person name="Jabbour D."/>
            <person name="Luo H."/>
            <person name="Baker S.E."/>
            <person name="Pisabarro A.G."/>
            <person name="Walton J.D."/>
            <person name="Blanchette R.A."/>
            <person name="Henrissat B."/>
            <person name="Martin F."/>
            <person name="Cullen D."/>
            <person name="Hibbett D.S."/>
            <person name="Grigoriev I.V."/>
        </authorList>
    </citation>
    <scope>NUCLEOTIDE SEQUENCE [LARGE SCALE GENOMIC DNA]</scope>
    <source>
        <strain evidence="12">MUCL 33604</strain>
    </source>
</reference>
<dbReference type="STRING" id="933084.A0A067QJR8"/>
<dbReference type="FunCoup" id="A0A067QJR8">
    <property type="interactions" value="89"/>
</dbReference>
<dbReference type="InterPro" id="IPR031468">
    <property type="entry name" value="SMP_LBD"/>
</dbReference>
<evidence type="ECO:0000256" key="6">
    <source>
        <dbReference type="ARBA" id="ARBA00023121"/>
    </source>
</evidence>
<comment type="subcellular location">
    <subcellularLocation>
        <location evidence="8">Endoplasmic reticulum membrane</location>
        <topology evidence="8">Single-pass type I membrane protein</topology>
    </subcellularLocation>
    <text evidence="8">The ERMES/MDM complex localizes to a few discrete foci (around 10 per single cell), that represent mitochondria-endoplasmic reticulum junctions. These foci are often found next to mtDNA nucleoids.</text>
</comment>
<dbReference type="Proteomes" id="UP000027265">
    <property type="component" value="Unassembled WGS sequence"/>
</dbReference>
<dbReference type="InterPro" id="IPR027537">
    <property type="entry name" value="Mmm1"/>
</dbReference>
<keyword evidence="5" id="KW-0445">Lipid transport</keyword>
<keyword evidence="12" id="KW-1185">Reference proteome</keyword>
<keyword evidence="4 8" id="KW-1133">Transmembrane helix</keyword>
<organism evidence="11 12">
    <name type="scientific">Jaapia argillacea MUCL 33604</name>
    <dbReference type="NCBI Taxonomy" id="933084"/>
    <lineage>
        <taxon>Eukaryota</taxon>
        <taxon>Fungi</taxon>
        <taxon>Dikarya</taxon>
        <taxon>Basidiomycota</taxon>
        <taxon>Agaricomycotina</taxon>
        <taxon>Agaricomycetes</taxon>
        <taxon>Agaricomycetidae</taxon>
        <taxon>Jaapiales</taxon>
        <taxon>Jaapiaceae</taxon>
        <taxon>Jaapia</taxon>
    </lineage>
</organism>
<dbReference type="HOGENOM" id="CLU_032730_0_0_1"/>
<name>A0A067QJR8_9AGAM</name>
<dbReference type="GO" id="GO:1990456">
    <property type="term" value="P:mitochondrion-endoplasmic reticulum membrane tethering"/>
    <property type="evidence" value="ECO:0007669"/>
    <property type="project" value="TreeGrafter"/>
</dbReference>
<evidence type="ECO:0000256" key="5">
    <source>
        <dbReference type="ARBA" id="ARBA00023055"/>
    </source>
</evidence>
<dbReference type="HAMAP" id="MF_03103">
    <property type="entry name" value="Mmm1"/>
    <property type="match status" value="1"/>
</dbReference>
<evidence type="ECO:0000256" key="9">
    <source>
        <dbReference type="SAM" id="Phobius"/>
    </source>
</evidence>
<dbReference type="GO" id="GO:0032865">
    <property type="term" value="C:ERMES complex"/>
    <property type="evidence" value="ECO:0007669"/>
    <property type="project" value="UniProtKB-UniRule"/>
</dbReference>
<evidence type="ECO:0000259" key="10">
    <source>
        <dbReference type="PROSITE" id="PS51847"/>
    </source>
</evidence>
<feature type="topological domain" description="Cytoplasmic" evidence="8">
    <location>
        <begin position="38"/>
        <end position="353"/>
    </location>
</feature>
<dbReference type="Pfam" id="PF10296">
    <property type="entry name" value="MMM1"/>
    <property type="match status" value="2"/>
</dbReference>
<keyword evidence="6" id="KW-0446">Lipid-binding</keyword>
<evidence type="ECO:0000313" key="11">
    <source>
        <dbReference type="EMBL" id="KDQ63772.1"/>
    </source>
</evidence>
<keyword evidence="3 8" id="KW-0256">Endoplasmic reticulum</keyword>